<accession>A0A563U3P3</accession>
<dbReference type="EMBL" id="VOEI01000003">
    <property type="protein sequence ID" value="TWR25950.1"/>
    <property type="molecule type" value="Genomic_DNA"/>
</dbReference>
<dbReference type="OrthoDB" id="766081at2"/>
<evidence type="ECO:0000313" key="3">
    <source>
        <dbReference type="Proteomes" id="UP000318010"/>
    </source>
</evidence>
<evidence type="ECO:0000313" key="2">
    <source>
        <dbReference type="EMBL" id="TWR25950.1"/>
    </source>
</evidence>
<keyword evidence="3" id="KW-1185">Reference proteome</keyword>
<feature type="chain" id="PRO_5022146870" evidence="1">
    <location>
        <begin position="19"/>
        <end position="141"/>
    </location>
</feature>
<feature type="signal peptide" evidence="1">
    <location>
        <begin position="1"/>
        <end position="18"/>
    </location>
</feature>
<evidence type="ECO:0000256" key="1">
    <source>
        <dbReference type="SAM" id="SignalP"/>
    </source>
</evidence>
<organism evidence="2 3">
    <name type="scientific">Mucilaginibacter achroorhodeus</name>
    <dbReference type="NCBI Taxonomy" id="2599294"/>
    <lineage>
        <taxon>Bacteria</taxon>
        <taxon>Pseudomonadati</taxon>
        <taxon>Bacteroidota</taxon>
        <taxon>Sphingobacteriia</taxon>
        <taxon>Sphingobacteriales</taxon>
        <taxon>Sphingobacteriaceae</taxon>
        <taxon>Mucilaginibacter</taxon>
    </lineage>
</organism>
<protein>
    <submittedName>
        <fullName evidence="2">Uncharacterized protein</fullName>
    </submittedName>
</protein>
<proteinExistence type="predicted"/>
<comment type="caution">
    <text evidence="2">The sequence shown here is derived from an EMBL/GenBank/DDBJ whole genome shotgun (WGS) entry which is preliminary data.</text>
</comment>
<dbReference type="Proteomes" id="UP000318010">
    <property type="component" value="Unassembled WGS sequence"/>
</dbReference>
<gene>
    <name evidence="2" type="ORF">FPZ42_09950</name>
</gene>
<name>A0A563U3P3_9SPHI</name>
<dbReference type="RefSeq" id="WP_146270902.1">
    <property type="nucleotide sequence ID" value="NZ_VOEI01000003.1"/>
</dbReference>
<dbReference type="AlphaFoldDB" id="A0A563U3P3"/>
<reference evidence="2 3" key="1">
    <citation type="submission" date="2019-07" db="EMBL/GenBank/DDBJ databases">
        <authorList>
            <person name="Kim J."/>
        </authorList>
    </citation>
    <scope>NUCLEOTIDE SEQUENCE [LARGE SCALE GENOMIC DNA]</scope>
    <source>
        <strain evidence="2 3">MJ1a</strain>
    </source>
</reference>
<keyword evidence="1" id="KW-0732">Signal</keyword>
<sequence length="141" mass="15582">MKIVLPFLFVLFVFNAFAQTPQGCIIVYPYGTVPAYPNVYGTLLTGVSVPTTQAADIQGKPVYNGNISSPPGNYACYINPNPTSKRECAVRGGTSSSNYVWYGGVFAQNYYKCPIDDYLSLLMLPISGLGHYFLRKRQIIF</sequence>